<dbReference type="Proteomes" id="UP001140562">
    <property type="component" value="Unassembled WGS sequence"/>
</dbReference>
<gene>
    <name evidence="2" type="ORF">N0V87_003844</name>
</gene>
<dbReference type="AlphaFoldDB" id="A0A9W8X2F6"/>
<comment type="caution">
    <text evidence="2">The sequence shown here is derived from an EMBL/GenBank/DDBJ whole genome shotgun (WGS) entry which is preliminary data.</text>
</comment>
<dbReference type="OrthoDB" id="3797897at2759"/>
<organism evidence="2 3">
    <name type="scientific">Didymella glomerata</name>
    <dbReference type="NCBI Taxonomy" id="749621"/>
    <lineage>
        <taxon>Eukaryota</taxon>
        <taxon>Fungi</taxon>
        <taxon>Dikarya</taxon>
        <taxon>Ascomycota</taxon>
        <taxon>Pezizomycotina</taxon>
        <taxon>Dothideomycetes</taxon>
        <taxon>Pleosporomycetidae</taxon>
        <taxon>Pleosporales</taxon>
        <taxon>Pleosporineae</taxon>
        <taxon>Didymellaceae</taxon>
        <taxon>Didymella</taxon>
    </lineage>
</organism>
<evidence type="ECO:0000313" key="2">
    <source>
        <dbReference type="EMBL" id="KAJ4338515.1"/>
    </source>
</evidence>
<keyword evidence="3" id="KW-1185">Reference proteome</keyword>
<sequence>MFFRTAQRLVPAPRASPFSTRRRHSCTALSTPTAQLSRSPSSSHKVDPTKENTPSLNVWSQIREARPAVRYTVYAGLGLMATAETTFWFNVIRAKYFPSQVTEEQEEAACLLGNFRAAIQGYRAVWLRNYDRYYGAYIWGAGYSGLDGLQ</sequence>
<reference evidence="2" key="1">
    <citation type="submission" date="2022-10" db="EMBL/GenBank/DDBJ databases">
        <title>Tapping the CABI collections for fungal endophytes: first genome assemblies for Collariella, Neodidymelliopsis, Ascochyta clinopodiicola, Didymella pomorum, Didymosphaeria variabile, Neocosmospora piperis and Neocucurbitaria cava.</title>
        <authorList>
            <person name="Hill R."/>
        </authorList>
    </citation>
    <scope>NUCLEOTIDE SEQUENCE</scope>
    <source>
        <strain evidence="2">IMI 360193</strain>
    </source>
</reference>
<evidence type="ECO:0000313" key="3">
    <source>
        <dbReference type="Proteomes" id="UP001140562"/>
    </source>
</evidence>
<evidence type="ECO:0000256" key="1">
    <source>
        <dbReference type="SAM" id="MobiDB-lite"/>
    </source>
</evidence>
<name>A0A9W8X2F6_9PLEO</name>
<accession>A0A9W8X2F6</accession>
<feature type="region of interest" description="Disordered" evidence="1">
    <location>
        <begin position="13"/>
        <end position="52"/>
    </location>
</feature>
<protein>
    <submittedName>
        <fullName evidence="2">Uncharacterized protein</fullName>
    </submittedName>
</protein>
<proteinExistence type="predicted"/>
<feature type="compositionally biased region" description="Polar residues" evidence="1">
    <location>
        <begin position="27"/>
        <end position="43"/>
    </location>
</feature>
<dbReference type="EMBL" id="JAPEUV010000029">
    <property type="protein sequence ID" value="KAJ4338515.1"/>
    <property type="molecule type" value="Genomic_DNA"/>
</dbReference>